<gene>
    <name evidence="1" type="ORF">Cabys_2214</name>
</gene>
<reference evidence="1 2" key="1">
    <citation type="submission" date="2016-11" db="EMBL/GenBank/DDBJ databases">
        <title>Genomic analysis of Caldithrix abyssi and proposal of a novel bacterial phylum Caldithrichaeota.</title>
        <authorList>
            <person name="Kublanov I."/>
            <person name="Sigalova O."/>
            <person name="Gavrilov S."/>
            <person name="Lebedinsky A."/>
            <person name="Ivanova N."/>
            <person name="Daum C."/>
            <person name="Reddy T."/>
            <person name="Klenk H.P."/>
            <person name="Goker M."/>
            <person name="Reva O."/>
            <person name="Miroshnichenko M."/>
            <person name="Kyprides N."/>
            <person name="Woyke T."/>
            <person name="Gelfand M."/>
        </authorList>
    </citation>
    <scope>NUCLEOTIDE SEQUENCE [LARGE SCALE GENOMIC DNA]</scope>
    <source>
        <strain evidence="1 2">LF13</strain>
    </source>
</reference>
<name>A0A1J1C8D1_CALAY</name>
<accession>A0A1J1C8D1</accession>
<sequence>MRMNMDIITVSMNTLNMHQNIPTNITTCTNLMKVITLAIPKVQGTSTTTPPGGKNTIITIITK</sequence>
<dbReference type="KEGG" id="caby:Cabys_2214"/>
<evidence type="ECO:0000313" key="1">
    <source>
        <dbReference type="EMBL" id="APF18963.1"/>
    </source>
</evidence>
<dbReference type="Proteomes" id="UP000183868">
    <property type="component" value="Chromosome"/>
</dbReference>
<evidence type="ECO:0000313" key="2">
    <source>
        <dbReference type="Proteomes" id="UP000183868"/>
    </source>
</evidence>
<organism evidence="1 2">
    <name type="scientific">Caldithrix abyssi DSM 13497</name>
    <dbReference type="NCBI Taxonomy" id="880073"/>
    <lineage>
        <taxon>Bacteria</taxon>
        <taxon>Pseudomonadati</taxon>
        <taxon>Calditrichota</taxon>
        <taxon>Calditrichia</taxon>
        <taxon>Calditrichales</taxon>
        <taxon>Calditrichaceae</taxon>
        <taxon>Caldithrix</taxon>
    </lineage>
</organism>
<dbReference type="EMBL" id="CP018099">
    <property type="protein sequence ID" value="APF18963.1"/>
    <property type="molecule type" value="Genomic_DNA"/>
</dbReference>
<dbReference type="AlphaFoldDB" id="A0A1J1C8D1"/>
<proteinExistence type="predicted"/>
<protein>
    <submittedName>
        <fullName evidence="1">Uncharacterized protein</fullName>
    </submittedName>
</protein>